<evidence type="ECO:0000313" key="2">
    <source>
        <dbReference type="EMBL" id="QYD71029.1"/>
    </source>
</evidence>
<name>A0ABX8UQ63_9BURK</name>
<gene>
    <name evidence="2" type="ORF">KZJ38_16565</name>
</gene>
<dbReference type="Pfam" id="PF11752">
    <property type="entry name" value="DUF3309"/>
    <property type="match status" value="1"/>
</dbReference>
<protein>
    <submittedName>
        <fullName evidence="2">DUF3309 domain-containing protein</fullName>
    </submittedName>
</protein>
<keyword evidence="3" id="KW-1185">Reference proteome</keyword>
<proteinExistence type="predicted"/>
<keyword evidence="1" id="KW-1133">Transmembrane helix</keyword>
<sequence length="50" mass="5355">MGVLVPIVAVVLLVSALPRWPPNRRWGYFPSSAPGVVALAVLVRVLMGKT</sequence>
<accession>A0ABX8UQ63</accession>
<evidence type="ECO:0000256" key="1">
    <source>
        <dbReference type="SAM" id="Phobius"/>
    </source>
</evidence>
<dbReference type="InterPro" id="IPR021738">
    <property type="entry name" value="DUF3309"/>
</dbReference>
<dbReference type="EMBL" id="CP080095">
    <property type="protein sequence ID" value="QYD71029.1"/>
    <property type="molecule type" value="Genomic_DNA"/>
</dbReference>
<keyword evidence="1" id="KW-0812">Transmembrane</keyword>
<keyword evidence="1" id="KW-0472">Membrane</keyword>
<feature type="transmembrane region" description="Helical" evidence="1">
    <location>
        <begin position="28"/>
        <end position="47"/>
    </location>
</feature>
<evidence type="ECO:0000313" key="3">
    <source>
        <dbReference type="Proteomes" id="UP000826462"/>
    </source>
</evidence>
<reference evidence="2 3" key="1">
    <citation type="submission" date="2021-07" db="EMBL/GenBank/DDBJ databases">
        <title>Paraburkholderia edwinii protects Aspergillus sp. from phenazines by acting as a toxin sponge.</title>
        <authorList>
            <person name="Dahlstrom K.M."/>
            <person name="Newman D.K."/>
        </authorList>
    </citation>
    <scope>NUCLEOTIDE SEQUENCE [LARGE SCALE GENOMIC DNA]</scope>
    <source>
        <strain evidence="2 3">Pe01</strain>
    </source>
</reference>
<dbReference type="Proteomes" id="UP000826462">
    <property type="component" value="Chromosome 1"/>
</dbReference>
<organism evidence="2 3">
    <name type="scientific">Paraburkholderia edwinii</name>
    <dbReference type="NCBI Taxonomy" id="2861782"/>
    <lineage>
        <taxon>Bacteria</taxon>
        <taxon>Pseudomonadati</taxon>
        <taxon>Pseudomonadota</taxon>
        <taxon>Betaproteobacteria</taxon>
        <taxon>Burkholderiales</taxon>
        <taxon>Burkholderiaceae</taxon>
        <taxon>Paraburkholderia</taxon>
    </lineage>
</organism>